<keyword evidence="3 12" id="KW-0479">Metal-binding</keyword>
<feature type="binding site" evidence="12">
    <location>
        <position position="209"/>
    </location>
    <ligand>
        <name>[4Fe-4S] cluster</name>
        <dbReference type="ChEBI" id="CHEBI:49883"/>
    </ligand>
</feature>
<dbReference type="PANTHER" id="PTHR43286:SF1">
    <property type="entry name" value="ENDONUCLEASE III-LIKE PROTEIN 1"/>
    <property type="match status" value="1"/>
</dbReference>
<dbReference type="FunFam" id="1.10.340.30:FF:000001">
    <property type="entry name" value="Endonuclease III"/>
    <property type="match status" value="1"/>
</dbReference>
<dbReference type="InterPro" id="IPR000445">
    <property type="entry name" value="HhH_motif"/>
</dbReference>
<dbReference type="SUPFAM" id="SSF48150">
    <property type="entry name" value="DNA-glycosylase"/>
    <property type="match status" value="1"/>
</dbReference>
<reference evidence="14 15" key="1">
    <citation type="submission" date="2018-10" db="EMBL/GenBank/DDBJ databases">
        <title>Genomic Encyclopedia of Archaeal and Bacterial Type Strains, Phase II (KMG-II): from individual species to whole genera.</title>
        <authorList>
            <person name="Goeker M."/>
        </authorList>
    </citation>
    <scope>NUCLEOTIDE SEQUENCE [LARGE SCALE GENOMIC DNA]</scope>
    <source>
        <strain evidence="14 15">DSM 16510</strain>
    </source>
</reference>
<dbReference type="Gene3D" id="1.10.1670.10">
    <property type="entry name" value="Helix-hairpin-Helix base-excision DNA repair enzymes (C-terminal)"/>
    <property type="match status" value="1"/>
</dbReference>
<evidence type="ECO:0000256" key="11">
    <source>
        <dbReference type="ARBA" id="ARBA00023295"/>
    </source>
</evidence>
<evidence type="ECO:0000259" key="13">
    <source>
        <dbReference type="SMART" id="SM00478"/>
    </source>
</evidence>
<dbReference type="EMBL" id="RCCJ01000001">
    <property type="protein sequence ID" value="RLJ70117.1"/>
    <property type="molecule type" value="Genomic_DNA"/>
</dbReference>
<dbReference type="PROSITE" id="PS01155">
    <property type="entry name" value="ENDONUCLEASE_III_2"/>
    <property type="match status" value="1"/>
</dbReference>
<comment type="similarity">
    <text evidence="1 12">Belongs to the Nth/MutY family.</text>
</comment>
<dbReference type="InterPro" id="IPR004036">
    <property type="entry name" value="Endonuclease-III-like_CS2"/>
</dbReference>
<organism evidence="14 15">
    <name type="scientific">Hydrogenivirga caldilitoris</name>
    <dbReference type="NCBI Taxonomy" id="246264"/>
    <lineage>
        <taxon>Bacteria</taxon>
        <taxon>Pseudomonadati</taxon>
        <taxon>Aquificota</taxon>
        <taxon>Aquificia</taxon>
        <taxon>Aquificales</taxon>
        <taxon>Aquificaceae</taxon>
        <taxon>Hydrogenivirga</taxon>
    </lineage>
</organism>
<dbReference type="InterPro" id="IPR011257">
    <property type="entry name" value="DNA_glycosylase"/>
</dbReference>
<dbReference type="CDD" id="cd00056">
    <property type="entry name" value="ENDO3c"/>
    <property type="match status" value="1"/>
</dbReference>
<accession>A0A497XMI7</accession>
<dbReference type="InterPro" id="IPR003265">
    <property type="entry name" value="HhH-GPD_domain"/>
</dbReference>
<dbReference type="PANTHER" id="PTHR43286">
    <property type="entry name" value="ENDONUCLEASE III-LIKE PROTEIN 1"/>
    <property type="match status" value="1"/>
</dbReference>
<feature type="domain" description="HhH-GPD" evidence="13">
    <location>
        <begin position="44"/>
        <end position="191"/>
    </location>
</feature>
<dbReference type="GO" id="GO:0000703">
    <property type="term" value="F:oxidized pyrimidine nucleobase lesion DNA N-glycosylase activity"/>
    <property type="evidence" value="ECO:0007669"/>
    <property type="project" value="TreeGrafter"/>
</dbReference>
<keyword evidence="5 12" id="KW-0378">Hydrolase</keyword>
<protein>
    <recommendedName>
        <fullName evidence="12">Endonuclease III</fullName>
        <ecNumber evidence="12">4.2.99.18</ecNumber>
    </recommendedName>
    <alternativeName>
        <fullName evidence="12">DNA-(apurinic or apyrimidinic site) lyase</fullName>
    </alternativeName>
</protein>
<dbReference type="GO" id="GO:0006285">
    <property type="term" value="P:base-excision repair, AP site formation"/>
    <property type="evidence" value="ECO:0007669"/>
    <property type="project" value="TreeGrafter"/>
</dbReference>
<evidence type="ECO:0000313" key="15">
    <source>
        <dbReference type="Proteomes" id="UP000267841"/>
    </source>
</evidence>
<dbReference type="OrthoDB" id="9800977at2"/>
<comment type="catalytic activity">
    <reaction evidence="12">
        <text>2'-deoxyribonucleotide-(2'-deoxyribose 5'-phosphate)-2'-deoxyribonucleotide-DNA = a 3'-end 2'-deoxyribonucleotide-(2,3-dehydro-2,3-deoxyribose 5'-phosphate)-DNA + a 5'-end 5'-phospho-2'-deoxyribonucleoside-DNA + H(+)</text>
        <dbReference type="Rhea" id="RHEA:66592"/>
        <dbReference type="Rhea" id="RHEA-COMP:13180"/>
        <dbReference type="Rhea" id="RHEA-COMP:16897"/>
        <dbReference type="Rhea" id="RHEA-COMP:17067"/>
        <dbReference type="ChEBI" id="CHEBI:15378"/>
        <dbReference type="ChEBI" id="CHEBI:136412"/>
        <dbReference type="ChEBI" id="CHEBI:157695"/>
        <dbReference type="ChEBI" id="CHEBI:167181"/>
        <dbReference type="EC" id="4.2.99.18"/>
    </reaction>
</comment>
<evidence type="ECO:0000256" key="4">
    <source>
        <dbReference type="ARBA" id="ARBA00022763"/>
    </source>
</evidence>
<evidence type="ECO:0000256" key="6">
    <source>
        <dbReference type="ARBA" id="ARBA00023004"/>
    </source>
</evidence>
<dbReference type="HAMAP" id="MF_00942">
    <property type="entry name" value="Nth"/>
    <property type="match status" value="1"/>
</dbReference>
<evidence type="ECO:0000256" key="12">
    <source>
        <dbReference type="HAMAP-Rule" id="MF_00942"/>
    </source>
</evidence>
<dbReference type="PROSITE" id="PS00764">
    <property type="entry name" value="ENDONUCLEASE_III_1"/>
    <property type="match status" value="1"/>
</dbReference>
<dbReference type="GO" id="GO:0003677">
    <property type="term" value="F:DNA binding"/>
    <property type="evidence" value="ECO:0007669"/>
    <property type="project" value="UniProtKB-UniRule"/>
</dbReference>
<evidence type="ECO:0000256" key="10">
    <source>
        <dbReference type="ARBA" id="ARBA00023239"/>
    </source>
</evidence>
<keyword evidence="15" id="KW-1185">Reference proteome</keyword>
<dbReference type="Proteomes" id="UP000267841">
    <property type="component" value="Unassembled WGS sequence"/>
</dbReference>
<keyword evidence="10 12" id="KW-0456">Lyase</keyword>
<name>A0A497XMI7_9AQUI</name>
<gene>
    <name evidence="12" type="primary">nth</name>
    <name evidence="14" type="ORF">BCF55_0381</name>
</gene>
<dbReference type="SMART" id="SM00478">
    <property type="entry name" value="ENDO3c"/>
    <property type="match status" value="1"/>
</dbReference>
<keyword evidence="7 12" id="KW-0411">Iron-sulfur</keyword>
<feature type="binding site" evidence="12">
    <location>
        <position position="203"/>
    </location>
    <ligand>
        <name>[4Fe-4S] cluster</name>
        <dbReference type="ChEBI" id="CHEBI:49883"/>
    </ligand>
</feature>
<evidence type="ECO:0000256" key="8">
    <source>
        <dbReference type="ARBA" id="ARBA00023125"/>
    </source>
</evidence>
<proteinExistence type="inferred from homology"/>
<keyword evidence="14" id="KW-0255">Endonuclease</keyword>
<dbReference type="InterPro" id="IPR005759">
    <property type="entry name" value="Nth"/>
</dbReference>
<dbReference type="RefSeq" id="WP_121009247.1">
    <property type="nucleotide sequence ID" value="NZ_RCCJ01000001.1"/>
</dbReference>
<evidence type="ECO:0000256" key="9">
    <source>
        <dbReference type="ARBA" id="ARBA00023204"/>
    </source>
</evidence>
<feature type="binding site" evidence="12">
    <location>
        <position position="193"/>
    </location>
    <ligand>
        <name>[4Fe-4S] cluster</name>
        <dbReference type="ChEBI" id="CHEBI:49883"/>
    </ligand>
</feature>
<evidence type="ECO:0000256" key="3">
    <source>
        <dbReference type="ARBA" id="ARBA00022723"/>
    </source>
</evidence>
<dbReference type="GO" id="GO:0140078">
    <property type="term" value="F:class I DNA-(apurinic or apyrimidinic site) endonuclease activity"/>
    <property type="evidence" value="ECO:0007669"/>
    <property type="project" value="UniProtKB-EC"/>
</dbReference>
<comment type="cofactor">
    <cofactor evidence="12">
        <name>[4Fe-4S] cluster</name>
        <dbReference type="ChEBI" id="CHEBI:49883"/>
    </cofactor>
    <text evidence="12">Binds 1 [4Fe-4S] cluster.</text>
</comment>
<dbReference type="InterPro" id="IPR023170">
    <property type="entry name" value="HhH_base_excis_C"/>
</dbReference>
<dbReference type="Gene3D" id="1.10.340.30">
    <property type="entry name" value="Hypothetical protein, domain 2"/>
    <property type="match status" value="1"/>
</dbReference>
<dbReference type="GO" id="GO:0051539">
    <property type="term" value="F:4 iron, 4 sulfur cluster binding"/>
    <property type="evidence" value="ECO:0007669"/>
    <property type="project" value="UniProtKB-UniRule"/>
</dbReference>
<comment type="function">
    <text evidence="12">DNA repair enzyme that has both DNA N-glycosylase activity and AP-lyase activity. The DNA N-glycosylase activity releases various damaged pyrimidines from DNA by cleaving the N-glycosidic bond, leaving an AP (apurinic/apyrimidinic) site. The AP-lyase activity cleaves the phosphodiester bond 3' to the AP site by a beta-elimination, leaving a 3'-terminal unsaturated sugar and a product with a terminal 5'-phosphate.</text>
</comment>
<dbReference type="Pfam" id="PF00633">
    <property type="entry name" value="HHH"/>
    <property type="match status" value="1"/>
</dbReference>
<evidence type="ECO:0000313" key="14">
    <source>
        <dbReference type="EMBL" id="RLJ70117.1"/>
    </source>
</evidence>
<evidence type="ECO:0000256" key="2">
    <source>
        <dbReference type="ARBA" id="ARBA00022485"/>
    </source>
</evidence>
<keyword evidence="6 12" id="KW-0408">Iron</keyword>
<dbReference type="SMART" id="SM00525">
    <property type="entry name" value="FES"/>
    <property type="match status" value="1"/>
</dbReference>
<dbReference type="GO" id="GO:0046872">
    <property type="term" value="F:metal ion binding"/>
    <property type="evidence" value="ECO:0007669"/>
    <property type="project" value="UniProtKB-KW"/>
</dbReference>
<sequence length="213" mass="24474">MKRSDIPKVIEILKDNYERWEAPVVTLVAQHTHDPFKVLICALLSTRTRDETTAKVCKKLFERVKKPEDILSIPIGEIEELIYPVGFYRNKAKQLKKLAKTLIEEFGGNVPDRLEDLLRLPGVGRKVANLVLADGYGIPAVCVDTHVHRITNRWCLIKTKTPEETEKELMKVLPKKYWIVINRLLVAFGQRICTPLKPRCDICPIERFCGKCL</sequence>
<keyword evidence="11 12" id="KW-0326">Glycosidase</keyword>
<dbReference type="AlphaFoldDB" id="A0A497XMI7"/>
<keyword evidence="2 12" id="KW-0004">4Fe-4S</keyword>
<keyword evidence="14" id="KW-0540">Nuclease</keyword>
<dbReference type="InterPro" id="IPR004035">
    <property type="entry name" value="Endouclease-III_FeS-bd_BS"/>
</dbReference>
<dbReference type="FunFam" id="1.10.1670.10:FF:000001">
    <property type="entry name" value="Endonuclease III"/>
    <property type="match status" value="1"/>
</dbReference>
<evidence type="ECO:0000256" key="7">
    <source>
        <dbReference type="ARBA" id="ARBA00023014"/>
    </source>
</evidence>
<keyword evidence="8 12" id="KW-0238">DNA-binding</keyword>
<evidence type="ECO:0000256" key="1">
    <source>
        <dbReference type="ARBA" id="ARBA00008343"/>
    </source>
</evidence>
<keyword evidence="4 12" id="KW-0227">DNA damage</keyword>
<dbReference type="InterPro" id="IPR003651">
    <property type="entry name" value="Endonuclease3_FeS-loop_motif"/>
</dbReference>
<dbReference type="PIRSF" id="PIRSF001435">
    <property type="entry name" value="Nth"/>
    <property type="match status" value="1"/>
</dbReference>
<dbReference type="GO" id="GO:0006289">
    <property type="term" value="P:nucleotide-excision repair"/>
    <property type="evidence" value="ECO:0007669"/>
    <property type="project" value="TreeGrafter"/>
</dbReference>
<feature type="binding site" evidence="12">
    <location>
        <position position="200"/>
    </location>
    <ligand>
        <name>[4Fe-4S] cluster</name>
        <dbReference type="ChEBI" id="CHEBI:49883"/>
    </ligand>
</feature>
<dbReference type="EC" id="4.2.99.18" evidence="12"/>
<comment type="caution">
    <text evidence="14">The sequence shown here is derived from an EMBL/GenBank/DDBJ whole genome shotgun (WGS) entry which is preliminary data.</text>
</comment>
<evidence type="ECO:0000256" key="5">
    <source>
        <dbReference type="ARBA" id="ARBA00022801"/>
    </source>
</evidence>
<dbReference type="Pfam" id="PF00730">
    <property type="entry name" value="HhH-GPD"/>
    <property type="match status" value="1"/>
</dbReference>
<keyword evidence="9 12" id="KW-0234">DNA repair</keyword>